<feature type="region of interest" description="Disordered" evidence="1">
    <location>
        <begin position="1"/>
        <end position="82"/>
    </location>
</feature>
<keyword evidence="2" id="KW-0472">Membrane</keyword>
<protein>
    <submittedName>
        <fullName evidence="3">DUF2567 domain-containing protein</fullName>
    </submittedName>
</protein>
<feature type="compositionally biased region" description="Low complexity" evidence="1">
    <location>
        <begin position="58"/>
        <end position="70"/>
    </location>
</feature>
<feature type="region of interest" description="Disordered" evidence="1">
    <location>
        <begin position="249"/>
        <end position="270"/>
    </location>
</feature>
<evidence type="ECO:0000256" key="1">
    <source>
        <dbReference type="SAM" id="MobiDB-lite"/>
    </source>
</evidence>
<sequence>MTAPLTPPPHPRDQSSNDAWQPPAGGHAGSASYGAPQGAPHDAVYGAPPGAPSPNGPNGPNGPHGSHGPYGISGSYEQDGPGMKTEVREAAVVAVVAAFFGALLGVLWWWLTPSVPLVGDVVDKSWVVYFKDSEGEQAVGVDGTFTLLALAFGLVSAVGVFLWRRRGGVPLVVALAVGGFLGSLLAWRVGVWLGPTEDVIAHAQEVGKGVTFSAPLKLGAKGVWLAWPLAALVVHLGLTALFGPRDADPYQGPGHSEGHQQAGPYGVPPA</sequence>
<keyword evidence="2" id="KW-0812">Transmembrane</keyword>
<feature type="transmembrane region" description="Helical" evidence="2">
    <location>
        <begin position="143"/>
        <end position="162"/>
    </location>
</feature>
<evidence type="ECO:0000313" key="3">
    <source>
        <dbReference type="EMBL" id="WTP89344.1"/>
    </source>
</evidence>
<dbReference type="EMBL" id="CP108140">
    <property type="protein sequence ID" value="WTP89344.1"/>
    <property type="molecule type" value="Genomic_DNA"/>
</dbReference>
<organism evidence="3">
    <name type="scientific">Streptomyces sp. NBC_00180</name>
    <dbReference type="NCBI Taxonomy" id="2903632"/>
    <lineage>
        <taxon>Bacteria</taxon>
        <taxon>Bacillati</taxon>
        <taxon>Actinomycetota</taxon>
        <taxon>Actinomycetes</taxon>
        <taxon>Kitasatosporales</taxon>
        <taxon>Streptomycetaceae</taxon>
        <taxon>Streptomyces</taxon>
    </lineage>
</organism>
<keyword evidence="2" id="KW-1133">Transmembrane helix</keyword>
<gene>
    <name evidence="3" type="ORF">OG477_30065</name>
</gene>
<feature type="transmembrane region" description="Helical" evidence="2">
    <location>
        <begin position="169"/>
        <end position="187"/>
    </location>
</feature>
<proteinExistence type="predicted"/>
<name>A0AAU1I4V0_9ACTN</name>
<feature type="transmembrane region" description="Helical" evidence="2">
    <location>
        <begin position="90"/>
        <end position="111"/>
    </location>
</feature>
<dbReference type="AlphaFoldDB" id="A0AAU1I4V0"/>
<feature type="compositionally biased region" description="Low complexity" evidence="1">
    <location>
        <begin position="22"/>
        <end position="36"/>
    </location>
</feature>
<feature type="transmembrane region" description="Helical" evidence="2">
    <location>
        <begin position="224"/>
        <end position="243"/>
    </location>
</feature>
<accession>A0AAU1I4V0</accession>
<reference evidence="3" key="1">
    <citation type="submission" date="2022-10" db="EMBL/GenBank/DDBJ databases">
        <title>The complete genomes of actinobacterial strains from the NBC collection.</title>
        <authorList>
            <person name="Joergensen T.S."/>
            <person name="Alvarez Arevalo M."/>
            <person name="Sterndorff E.B."/>
            <person name="Faurdal D."/>
            <person name="Vuksanovic O."/>
            <person name="Mourched A.-S."/>
            <person name="Charusanti P."/>
            <person name="Shaw S."/>
            <person name="Blin K."/>
            <person name="Weber T."/>
        </authorList>
    </citation>
    <scope>NUCLEOTIDE SEQUENCE</scope>
    <source>
        <strain evidence="3">NBC 00180</strain>
    </source>
</reference>
<evidence type="ECO:0000256" key="2">
    <source>
        <dbReference type="SAM" id="Phobius"/>
    </source>
</evidence>